<proteinExistence type="predicted"/>
<protein>
    <submittedName>
        <fullName evidence="1">Uncharacterized protein</fullName>
    </submittedName>
</protein>
<gene>
    <name evidence="1" type="ORF">Solumvirus3_15</name>
</gene>
<sequence>MSDKKTSSNDNASQNTGNDLADIYNLIHEKMKGIPLNYDNDSLIRIINGLPQDHAKIIFLLMLHHHNLSSKSTNTFQSVIYGGVKPYGGIGVKYSLSNLPIPLIRIIIGYISYHKELLEIQKNKTK</sequence>
<accession>A0A3G5AKC5</accession>
<reference evidence="1" key="1">
    <citation type="submission" date="2018-10" db="EMBL/GenBank/DDBJ databases">
        <title>Hidden diversity of soil giant viruses.</title>
        <authorList>
            <person name="Schulz F."/>
            <person name="Alteio L."/>
            <person name="Goudeau D."/>
            <person name="Ryan E.M."/>
            <person name="Malmstrom R.R."/>
            <person name="Blanchard J."/>
            <person name="Woyke T."/>
        </authorList>
    </citation>
    <scope>NUCLEOTIDE SEQUENCE</scope>
    <source>
        <strain evidence="1">SMV1</strain>
    </source>
</reference>
<organism evidence="1">
    <name type="scientific">Solumvirus sp</name>
    <dbReference type="NCBI Taxonomy" id="2487773"/>
    <lineage>
        <taxon>Viruses</taxon>
        <taxon>Pithoviruses</taxon>
    </lineage>
</organism>
<name>A0A3G5AKC5_9VIRU</name>
<evidence type="ECO:0000313" key="1">
    <source>
        <dbReference type="EMBL" id="AYV86279.1"/>
    </source>
</evidence>
<dbReference type="EMBL" id="MK072500">
    <property type="protein sequence ID" value="AYV86279.1"/>
    <property type="molecule type" value="Genomic_DNA"/>
</dbReference>